<feature type="compositionally biased region" description="Polar residues" evidence="1">
    <location>
        <begin position="84"/>
        <end position="117"/>
    </location>
</feature>
<dbReference type="EMBL" id="ARYC01001034">
    <property type="protein sequence ID" value="KEJ83038.1"/>
    <property type="molecule type" value="Genomic_DNA"/>
</dbReference>
<gene>
    <name evidence="2" type="ORF">OXYTRIMIC_559</name>
</gene>
<sequence>MLHLIYKSKQYAEQVIFWKDFVNLAQEQLKLPDLQNNKFQLPPLRFNPTNYYSNQHTWNQVKKQKKRAAKKTLKLNEESESETDTSPQKPQNSGKSSTPTRGKQQQEAQNANKRQKR</sequence>
<name>A0A073HYH7_9SPIT</name>
<accession>A0A073HYH7</accession>
<dbReference type="AlphaFoldDB" id="A0A073HYH7"/>
<feature type="region of interest" description="Disordered" evidence="1">
    <location>
        <begin position="55"/>
        <end position="117"/>
    </location>
</feature>
<keyword evidence="3" id="KW-1185">Reference proteome</keyword>
<reference evidence="3" key="1">
    <citation type="journal article" date="2014" name="Cell">
        <title>The Architecture of a Scrambled Genome Reveals Massive Levels of Genomic Rearrangement during Development.</title>
        <authorList>
            <person name="Chen X."/>
            <person name="Bracht J.R."/>
            <person name="Goldman A.D."/>
            <person name="Dolzhenko E."/>
            <person name="Clay D.M."/>
            <person name="Swart E.C."/>
            <person name="Perlman D.H."/>
            <person name="Doak T.G."/>
            <person name="Stuart A."/>
            <person name="Amemiya C.T."/>
            <person name="Sebra R.P."/>
            <person name="Landweber L.F."/>
        </authorList>
    </citation>
    <scope>NUCLEOTIDE SEQUENCE [LARGE SCALE GENOMIC DNA]</scope>
    <source>
        <strain evidence="3">JRB310</strain>
    </source>
</reference>
<dbReference type="Proteomes" id="UP000053232">
    <property type="component" value="Unassembled WGS sequence"/>
</dbReference>
<evidence type="ECO:0000313" key="3">
    <source>
        <dbReference type="Proteomes" id="UP000053232"/>
    </source>
</evidence>
<feature type="compositionally biased region" description="Basic residues" evidence="1">
    <location>
        <begin position="62"/>
        <end position="73"/>
    </location>
</feature>
<comment type="caution">
    <text evidence="2">The sequence shown here is derived from an EMBL/GenBank/DDBJ whole genome shotgun (WGS) entry which is preliminary data.</text>
</comment>
<protein>
    <submittedName>
        <fullName evidence="2">Uncharacterized protein</fullName>
    </submittedName>
</protein>
<evidence type="ECO:0000256" key="1">
    <source>
        <dbReference type="SAM" id="MobiDB-lite"/>
    </source>
</evidence>
<evidence type="ECO:0000313" key="2">
    <source>
        <dbReference type="EMBL" id="KEJ83038.1"/>
    </source>
</evidence>
<organism evidence="2 3">
    <name type="scientific">Oxytricha trifallax</name>
    <dbReference type="NCBI Taxonomy" id="1172189"/>
    <lineage>
        <taxon>Eukaryota</taxon>
        <taxon>Sar</taxon>
        <taxon>Alveolata</taxon>
        <taxon>Ciliophora</taxon>
        <taxon>Intramacronucleata</taxon>
        <taxon>Spirotrichea</taxon>
        <taxon>Stichotrichia</taxon>
        <taxon>Sporadotrichida</taxon>
        <taxon>Oxytrichidae</taxon>
        <taxon>Oxytrichinae</taxon>
        <taxon>Oxytricha</taxon>
    </lineage>
</organism>
<proteinExistence type="predicted"/>